<keyword evidence="4" id="KW-0804">Transcription</keyword>
<dbReference type="AlphaFoldDB" id="A0A6I6NMV9"/>
<organism evidence="7 8">
    <name type="scientific">Streptomyces broussonetiae</name>
    <dbReference type="NCBI Taxonomy" id="2686304"/>
    <lineage>
        <taxon>Bacteria</taxon>
        <taxon>Bacillati</taxon>
        <taxon>Actinomycetota</taxon>
        <taxon>Actinomycetes</taxon>
        <taxon>Kitasatosporales</taxon>
        <taxon>Streptomycetaceae</taxon>
        <taxon>Streptomyces</taxon>
    </lineage>
</organism>
<name>A0A6I6NMV9_9ACTN</name>
<keyword evidence="3" id="KW-0731">Sigma factor</keyword>
<dbReference type="PANTHER" id="PTHR43133">
    <property type="entry name" value="RNA POLYMERASE ECF-TYPE SIGMA FACTO"/>
    <property type="match status" value="1"/>
</dbReference>
<dbReference type="Gene3D" id="1.10.1740.10">
    <property type="match status" value="1"/>
</dbReference>
<dbReference type="InterPro" id="IPR039425">
    <property type="entry name" value="RNA_pol_sigma-70-like"/>
</dbReference>
<reference evidence="7 8" key="1">
    <citation type="submission" date="2019-12" db="EMBL/GenBank/DDBJ databases">
        <title>Streptomyces sp. strain T44 isolated from rhizosphere soil of Broussonetia papyrifera.</title>
        <authorList>
            <person name="Mo P."/>
        </authorList>
    </citation>
    <scope>NUCLEOTIDE SEQUENCE [LARGE SCALE GENOMIC DNA]</scope>
    <source>
        <strain evidence="7 8">T44</strain>
    </source>
</reference>
<dbReference type="InterPro" id="IPR036388">
    <property type="entry name" value="WH-like_DNA-bd_sf"/>
</dbReference>
<accession>A0A6I6NMV9</accession>
<dbReference type="InterPro" id="IPR007627">
    <property type="entry name" value="RNA_pol_sigma70_r2"/>
</dbReference>
<gene>
    <name evidence="7" type="ORF">GQF42_44495</name>
</gene>
<dbReference type="Gene3D" id="1.10.10.10">
    <property type="entry name" value="Winged helix-like DNA-binding domain superfamily/Winged helix DNA-binding domain"/>
    <property type="match status" value="1"/>
</dbReference>
<dbReference type="SUPFAM" id="SSF88659">
    <property type="entry name" value="Sigma3 and sigma4 domains of RNA polymerase sigma factors"/>
    <property type="match status" value="1"/>
</dbReference>
<evidence type="ECO:0000256" key="2">
    <source>
        <dbReference type="ARBA" id="ARBA00023015"/>
    </source>
</evidence>
<evidence type="ECO:0000259" key="6">
    <source>
        <dbReference type="Pfam" id="PF04542"/>
    </source>
</evidence>
<comment type="similarity">
    <text evidence="1">Belongs to the sigma-70 factor family. ECF subfamily.</text>
</comment>
<feature type="compositionally biased region" description="Basic residues" evidence="5">
    <location>
        <begin position="92"/>
        <end position="102"/>
    </location>
</feature>
<evidence type="ECO:0000256" key="4">
    <source>
        <dbReference type="ARBA" id="ARBA00023163"/>
    </source>
</evidence>
<dbReference type="Pfam" id="PF04542">
    <property type="entry name" value="Sigma70_r2"/>
    <property type="match status" value="1"/>
</dbReference>
<dbReference type="Proteomes" id="UP000436138">
    <property type="component" value="Chromosome"/>
</dbReference>
<evidence type="ECO:0000256" key="3">
    <source>
        <dbReference type="ARBA" id="ARBA00023082"/>
    </source>
</evidence>
<evidence type="ECO:0000256" key="1">
    <source>
        <dbReference type="ARBA" id="ARBA00010641"/>
    </source>
</evidence>
<dbReference type="GO" id="GO:0016987">
    <property type="term" value="F:sigma factor activity"/>
    <property type="evidence" value="ECO:0007669"/>
    <property type="project" value="UniProtKB-KW"/>
</dbReference>
<feature type="region of interest" description="Disordered" evidence="5">
    <location>
        <begin position="92"/>
        <end position="113"/>
    </location>
</feature>
<protein>
    <submittedName>
        <fullName evidence="7">RNA polymerase sigma factor</fullName>
    </submittedName>
</protein>
<dbReference type="GO" id="GO:0006352">
    <property type="term" value="P:DNA-templated transcription initiation"/>
    <property type="evidence" value="ECO:0007669"/>
    <property type="project" value="InterPro"/>
</dbReference>
<dbReference type="PANTHER" id="PTHR43133:SF66">
    <property type="entry name" value="ECF RNA POLYMERASE SIGMA FACTOR SIGK"/>
    <property type="match status" value="1"/>
</dbReference>
<dbReference type="InterPro" id="IPR013324">
    <property type="entry name" value="RNA_pol_sigma_r3/r4-like"/>
</dbReference>
<dbReference type="EMBL" id="CP047020">
    <property type="protein sequence ID" value="QHA09297.1"/>
    <property type="molecule type" value="Genomic_DNA"/>
</dbReference>
<dbReference type="KEGG" id="sbro:GQF42_44495"/>
<dbReference type="SUPFAM" id="SSF88946">
    <property type="entry name" value="Sigma2 domain of RNA polymerase sigma factors"/>
    <property type="match status" value="1"/>
</dbReference>
<dbReference type="InterPro" id="IPR013325">
    <property type="entry name" value="RNA_pol_sigma_r2"/>
</dbReference>
<evidence type="ECO:0000256" key="5">
    <source>
        <dbReference type="SAM" id="MobiDB-lite"/>
    </source>
</evidence>
<sequence length="203" mass="21712">MRKGGQVQRVSADDLALGTAVAQAQDGDEAAFEVLYRSVQPGLHGYLCGIVGEDAEDVAAAAWREIARELPRFRGDGHGFRGWTASIARRHARGHLRRRGASHRTTGSSWPPPAMDHLAHTLPGATLPTETAQALIAQLPLAQAEVVLLRHVICLDEPTIARVMGRPSPVVRLLARRGTRSLARLLGAGDVTHGVARALGEPT</sequence>
<keyword evidence="8" id="KW-1185">Reference proteome</keyword>
<feature type="domain" description="RNA polymerase sigma-70 region 2" evidence="6">
    <location>
        <begin position="35"/>
        <end position="100"/>
    </location>
</feature>
<proteinExistence type="inferred from homology"/>
<evidence type="ECO:0000313" key="8">
    <source>
        <dbReference type="Proteomes" id="UP000436138"/>
    </source>
</evidence>
<evidence type="ECO:0000313" key="7">
    <source>
        <dbReference type="EMBL" id="QHA09297.1"/>
    </source>
</evidence>
<keyword evidence="2" id="KW-0805">Transcription regulation</keyword>